<evidence type="ECO:0000256" key="2">
    <source>
        <dbReference type="ARBA" id="ARBA00022692"/>
    </source>
</evidence>
<evidence type="ECO:0000256" key="1">
    <source>
        <dbReference type="ARBA" id="ARBA00004141"/>
    </source>
</evidence>
<dbReference type="Gene3D" id="1.20.1250.20">
    <property type="entry name" value="MFS general substrate transporter like domains"/>
    <property type="match status" value="1"/>
</dbReference>
<feature type="transmembrane region" description="Helical" evidence="6">
    <location>
        <begin position="25"/>
        <end position="49"/>
    </location>
</feature>
<dbReference type="GO" id="GO:0016323">
    <property type="term" value="C:basolateral plasma membrane"/>
    <property type="evidence" value="ECO:0007669"/>
    <property type="project" value="TreeGrafter"/>
</dbReference>
<gene>
    <name evidence="8" type="primary">SLC2A1_5</name>
    <name evidence="8" type="ORF">EYF80_060736</name>
</gene>
<keyword evidence="9" id="KW-1185">Reference proteome</keyword>
<dbReference type="InterPro" id="IPR003663">
    <property type="entry name" value="Sugar/inositol_transpt"/>
</dbReference>
<feature type="domain" description="Major facilitator superfamily (MFS) profile" evidence="7">
    <location>
        <begin position="1"/>
        <end position="115"/>
    </location>
</feature>
<comment type="caution">
    <text evidence="8">The sequence shown here is derived from an EMBL/GenBank/DDBJ whole genome shotgun (WGS) entry which is preliminary data.</text>
</comment>
<keyword evidence="8" id="KW-0813">Transport</keyword>
<dbReference type="Proteomes" id="UP000314294">
    <property type="component" value="Unassembled WGS sequence"/>
</dbReference>
<evidence type="ECO:0000256" key="4">
    <source>
        <dbReference type="ARBA" id="ARBA00023136"/>
    </source>
</evidence>
<keyword evidence="2 6" id="KW-0812">Transmembrane</keyword>
<accession>A0A4Z2EK30</accession>
<dbReference type="PRINTS" id="PR00171">
    <property type="entry name" value="SUGRTRNSPORT"/>
</dbReference>
<protein>
    <submittedName>
        <fullName evidence="8">Solute carrier family 2, facilitated glucose transporter member 1</fullName>
    </submittedName>
</protein>
<dbReference type="InterPro" id="IPR036259">
    <property type="entry name" value="MFS_trans_sf"/>
</dbReference>
<keyword evidence="3 6" id="KW-1133">Transmembrane helix</keyword>
<name>A0A4Z2EK30_9TELE</name>
<dbReference type="GO" id="GO:0055056">
    <property type="term" value="F:D-glucose transmembrane transporter activity"/>
    <property type="evidence" value="ECO:0007669"/>
    <property type="project" value="TreeGrafter"/>
</dbReference>
<feature type="region of interest" description="Disordered" evidence="5">
    <location>
        <begin position="128"/>
        <end position="152"/>
    </location>
</feature>
<evidence type="ECO:0000256" key="6">
    <source>
        <dbReference type="SAM" id="Phobius"/>
    </source>
</evidence>
<dbReference type="AlphaFoldDB" id="A0A4Z2EK30"/>
<dbReference type="PANTHER" id="PTHR23503">
    <property type="entry name" value="SOLUTE CARRIER FAMILY 2"/>
    <property type="match status" value="1"/>
</dbReference>
<dbReference type="InterPro" id="IPR005828">
    <property type="entry name" value="MFS_sugar_transport-like"/>
</dbReference>
<evidence type="ECO:0000256" key="5">
    <source>
        <dbReference type="SAM" id="MobiDB-lite"/>
    </source>
</evidence>
<dbReference type="GO" id="GO:0046323">
    <property type="term" value="P:D-glucose import"/>
    <property type="evidence" value="ECO:0007669"/>
    <property type="project" value="TreeGrafter"/>
</dbReference>
<dbReference type="OrthoDB" id="4540492at2759"/>
<dbReference type="GO" id="GO:0032868">
    <property type="term" value="P:response to insulin"/>
    <property type="evidence" value="ECO:0007669"/>
    <property type="project" value="TreeGrafter"/>
</dbReference>
<dbReference type="PROSITE" id="PS50850">
    <property type="entry name" value="MFS"/>
    <property type="match status" value="1"/>
</dbReference>
<evidence type="ECO:0000313" key="8">
    <source>
        <dbReference type="EMBL" id="TNN29118.1"/>
    </source>
</evidence>
<dbReference type="GO" id="GO:0016324">
    <property type="term" value="C:apical plasma membrane"/>
    <property type="evidence" value="ECO:0007669"/>
    <property type="project" value="TreeGrafter"/>
</dbReference>
<dbReference type="InterPro" id="IPR045263">
    <property type="entry name" value="GLUT"/>
</dbReference>
<comment type="subcellular location">
    <subcellularLocation>
        <location evidence="1">Membrane</location>
        <topology evidence="1">Multi-pass membrane protein</topology>
    </subcellularLocation>
</comment>
<keyword evidence="8" id="KW-0762">Sugar transport</keyword>
<dbReference type="GO" id="GO:0070837">
    <property type="term" value="P:dehydroascorbic acid transport"/>
    <property type="evidence" value="ECO:0007669"/>
    <property type="project" value="TreeGrafter"/>
</dbReference>
<feature type="transmembrane region" description="Helical" evidence="6">
    <location>
        <begin position="90"/>
        <end position="109"/>
    </location>
</feature>
<keyword evidence="4 6" id="KW-0472">Membrane</keyword>
<dbReference type="SUPFAM" id="SSF103473">
    <property type="entry name" value="MFS general substrate transporter"/>
    <property type="match status" value="1"/>
</dbReference>
<feature type="transmembrane region" description="Helical" evidence="6">
    <location>
        <begin position="61"/>
        <end position="84"/>
    </location>
</feature>
<dbReference type="InterPro" id="IPR020846">
    <property type="entry name" value="MFS_dom"/>
</dbReference>
<evidence type="ECO:0000259" key="7">
    <source>
        <dbReference type="PROSITE" id="PS50850"/>
    </source>
</evidence>
<reference evidence="8 9" key="1">
    <citation type="submission" date="2019-03" db="EMBL/GenBank/DDBJ databases">
        <title>First draft genome of Liparis tanakae, snailfish: a comprehensive survey of snailfish specific genes.</title>
        <authorList>
            <person name="Kim W."/>
            <person name="Song I."/>
            <person name="Jeong J.-H."/>
            <person name="Kim D."/>
            <person name="Kim S."/>
            <person name="Ryu S."/>
            <person name="Song J.Y."/>
            <person name="Lee S.K."/>
        </authorList>
    </citation>
    <scope>NUCLEOTIDE SEQUENCE [LARGE SCALE GENOMIC DNA]</scope>
    <source>
        <tissue evidence="8">Muscle</tissue>
    </source>
</reference>
<evidence type="ECO:0000256" key="3">
    <source>
        <dbReference type="ARBA" id="ARBA00022989"/>
    </source>
</evidence>
<dbReference type="Pfam" id="PF00083">
    <property type="entry name" value="Sugar_tr"/>
    <property type="match status" value="1"/>
</dbReference>
<dbReference type="EMBL" id="SRLO01006045">
    <property type="protein sequence ID" value="TNN29118.1"/>
    <property type="molecule type" value="Genomic_DNA"/>
</dbReference>
<proteinExistence type="predicted"/>
<organism evidence="8 9">
    <name type="scientific">Liparis tanakae</name>
    <name type="common">Tanaka's snailfish</name>
    <dbReference type="NCBI Taxonomy" id="230148"/>
    <lineage>
        <taxon>Eukaryota</taxon>
        <taxon>Metazoa</taxon>
        <taxon>Chordata</taxon>
        <taxon>Craniata</taxon>
        <taxon>Vertebrata</taxon>
        <taxon>Euteleostomi</taxon>
        <taxon>Actinopterygii</taxon>
        <taxon>Neopterygii</taxon>
        <taxon>Teleostei</taxon>
        <taxon>Neoteleostei</taxon>
        <taxon>Acanthomorphata</taxon>
        <taxon>Eupercaria</taxon>
        <taxon>Perciformes</taxon>
        <taxon>Cottioidei</taxon>
        <taxon>Cottales</taxon>
        <taxon>Liparidae</taxon>
        <taxon>Liparis</taxon>
    </lineage>
</organism>
<sequence length="152" mass="16612">MGMAVSAAFLTVAMALLDRLRWMSYVSMAAVFSFVAFFEVGPGPIPWFLVAELFGQGPRPAAMAVAGCCNWTANFLVGMGFPYVEQLCGPYVFVIFAVLLLGFFTFTYLKVPETKGRSFDEIAAGFRRSAGQGDKYSAPEEFNSLRGDDPDL</sequence>
<dbReference type="PANTHER" id="PTHR23503:SF51">
    <property type="entry name" value="SOLUTE CARRIER FAMILY 2, FACILITATED GLUCOSE TRANSPORTER MEMBER 1"/>
    <property type="match status" value="1"/>
</dbReference>
<evidence type="ECO:0000313" key="9">
    <source>
        <dbReference type="Proteomes" id="UP000314294"/>
    </source>
</evidence>